<evidence type="ECO:0000256" key="1">
    <source>
        <dbReference type="SAM" id="MobiDB-lite"/>
    </source>
</evidence>
<dbReference type="Proteomes" id="UP000184749">
    <property type="component" value="Plasmid pRgalIE4872d"/>
</dbReference>
<evidence type="ECO:0000313" key="2">
    <source>
        <dbReference type="EMBL" id="APO70970.1"/>
    </source>
</evidence>
<proteinExistence type="predicted"/>
<name>A0A1L5NSV4_9HYPH</name>
<reference evidence="2 3" key="1">
    <citation type="submission" date="2016-09" db="EMBL/GenBank/DDBJ databases">
        <title>The complete genome sequences of Rhizobium gallicum, symbiovars gallicum and phaseoli, symbionts associated to common bean (Phaseolus vulgaris).</title>
        <authorList>
            <person name="Bustos P."/>
            <person name="Santamaria R.I."/>
            <person name="Perez-Carrascal O.M."/>
            <person name="Juarez S."/>
            <person name="Lozano L."/>
            <person name="Martinez-Flores I."/>
            <person name="Martinez-Romero E."/>
            <person name="Cevallos M."/>
            <person name="Romero D."/>
            <person name="Davila G."/>
            <person name="Gonzalez V."/>
        </authorList>
    </citation>
    <scope>NUCLEOTIDE SEQUENCE [LARGE SCALE GENOMIC DNA]</scope>
    <source>
        <strain evidence="2 3">IE4872</strain>
        <plasmid evidence="3">prgalie4872d</plasmid>
    </source>
</reference>
<dbReference type="AlphaFoldDB" id="A0A1L5NSV4"/>
<feature type="region of interest" description="Disordered" evidence="1">
    <location>
        <begin position="31"/>
        <end position="59"/>
    </location>
</feature>
<gene>
    <name evidence="2" type="ORF">IE4872_PD00437</name>
</gene>
<dbReference type="EMBL" id="CP017105">
    <property type="protein sequence ID" value="APO70970.1"/>
    <property type="molecule type" value="Genomic_DNA"/>
</dbReference>
<protein>
    <submittedName>
        <fullName evidence="2">Uncharacterized protein</fullName>
    </submittedName>
</protein>
<geneLocation type="plasmid" evidence="3">
    <name>prgalie4872d</name>
</geneLocation>
<sequence>MKNNELSDRRAEAAGAKSAQLNAYRVAKTVAEPRSGGKARPSARRLLRRGMLDASSARD</sequence>
<keyword evidence="2" id="KW-0614">Plasmid</keyword>
<evidence type="ECO:0000313" key="3">
    <source>
        <dbReference type="Proteomes" id="UP000184749"/>
    </source>
</evidence>
<organism evidence="2 3">
    <name type="scientific">Rhizobium gallicum</name>
    <dbReference type="NCBI Taxonomy" id="56730"/>
    <lineage>
        <taxon>Bacteria</taxon>
        <taxon>Pseudomonadati</taxon>
        <taxon>Pseudomonadota</taxon>
        <taxon>Alphaproteobacteria</taxon>
        <taxon>Hyphomicrobiales</taxon>
        <taxon>Rhizobiaceae</taxon>
        <taxon>Rhizobium/Agrobacterium group</taxon>
        <taxon>Rhizobium</taxon>
    </lineage>
</organism>
<accession>A0A1L5NSV4</accession>